<reference evidence="2 3" key="1">
    <citation type="journal article" date="2022" name="Allergy">
        <title>Genome assembly and annotation of Periplaneta americana reveal a comprehensive cockroach allergen profile.</title>
        <authorList>
            <person name="Wang L."/>
            <person name="Xiong Q."/>
            <person name="Saelim N."/>
            <person name="Wang L."/>
            <person name="Nong W."/>
            <person name="Wan A.T."/>
            <person name="Shi M."/>
            <person name="Liu X."/>
            <person name="Cao Q."/>
            <person name="Hui J.H.L."/>
            <person name="Sookrung N."/>
            <person name="Leung T.F."/>
            <person name="Tungtrongchitr A."/>
            <person name="Tsui S.K.W."/>
        </authorList>
    </citation>
    <scope>NUCLEOTIDE SEQUENCE [LARGE SCALE GENOMIC DNA]</scope>
    <source>
        <strain evidence="2">PWHHKU_190912</strain>
    </source>
</reference>
<proteinExistence type="predicted"/>
<organism evidence="2 3">
    <name type="scientific">Periplaneta americana</name>
    <name type="common">American cockroach</name>
    <name type="synonym">Blatta americana</name>
    <dbReference type="NCBI Taxonomy" id="6978"/>
    <lineage>
        <taxon>Eukaryota</taxon>
        <taxon>Metazoa</taxon>
        <taxon>Ecdysozoa</taxon>
        <taxon>Arthropoda</taxon>
        <taxon>Hexapoda</taxon>
        <taxon>Insecta</taxon>
        <taxon>Pterygota</taxon>
        <taxon>Neoptera</taxon>
        <taxon>Polyneoptera</taxon>
        <taxon>Dictyoptera</taxon>
        <taxon>Blattodea</taxon>
        <taxon>Blattoidea</taxon>
        <taxon>Blattidae</taxon>
        <taxon>Blattinae</taxon>
        <taxon>Periplaneta</taxon>
    </lineage>
</organism>
<accession>A0ABQ8S4S4</accession>
<evidence type="ECO:0000313" key="2">
    <source>
        <dbReference type="EMBL" id="KAJ4428948.1"/>
    </source>
</evidence>
<comment type="caution">
    <text evidence="2">The sequence shown here is derived from an EMBL/GenBank/DDBJ whole genome shotgun (WGS) entry which is preliminary data.</text>
</comment>
<keyword evidence="3" id="KW-1185">Reference proteome</keyword>
<dbReference type="EMBL" id="JAJSOF020000036">
    <property type="protein sequence ID" value="KAJ4428948.1"/>
    <property type="molecule type" value="Genomic_DNA"/>
</dbReference>
<dbReference type="Proteomes" id="UP001148838">
    <property type="component" value="Unassembled WGS sequence"/>
</dbReference>
<sequence>MVGLLYSTDMQYSISLTELGGARSTHEQLENCMSSPWRMHGFMRWVPNLSRLPPLTCRTCDRVSQFRPSVLKEDCPRMERNLTEGGTDGPAMRHIEIYSTNPRYGMSCMSQIPNAHRPNHMTPLTTGLYSRQNPYTIAASANSPKGLPVGPRRNSSPE</sequence>
<protein>
    <submittedName>
        <fullName evidence="2">Uncharacterized protein</fullName>
    </submittedName>
</protein>
<feature type="region of interest" description="Disordered" evidence="1">
    <location>
        <begin position="138"/>
        <end position="158"/>
    </location>
</feature>
<gene>
    <name evidence="2" type="ORF">ANN_25944</name>
</gene>
<evidence type="ECO:0000313" key="3">
    <source>
        <dbReference type="Proteomes" id="UP001148838"/>
    </source>
</evidence>
<evidence type="ECO:0000256" key="1">
    <source>
        <dbReference type="SAM" id="MobiDB-lite"/>
    </source>
</evidence>
<name>A0ABQ8S4S4_PERAM</name>